<dbReference type="Proteomes" id="UP000582487">
    <property type="component" value="Unassembled WGS sequence"/>
</dbReference>
<dbReference type="EMBL" id="JABCUR010000005">
    <property type="protein sequence ID" value="NMW65239.1"/>
    <property type="molecule type" value="Genomic_DNA"/>
</dbReference>
<evidence type="ECO:0000313" key="4">
    <source>
        <dbReference type="Proteomes" id="UP000582487"/>
    </source>
</evidence>
<evidence type="ECO:0000313" key="3">
    <source>
        <dbReference type="Proteomes" id="UP000578252"/>
    </source>
</evidence>
<name>A0A2X1S0F0_9ACTO</name>
<dbReference type="EMBL" id="JABCUV010000013">
    <property type="protein sequence ID" value="NMW93928.1"/>
    <property type="molecule type" value="Genomic_DNA"/>
</dbReference>
<gene>
    <name evidence="2" type="ORF">HHJ74_09580</name>
    <name evidence="1" type="ORF">HHJ78_06795</name>
</gene>
<evidence type="ECO:0000313" key="1">
    <source>
        <dbReference type="EMBL" id="NMW65239.1"/>
    </source>
</evidence>
<evidence type="ECO:0000313" key="2">
    <source>
        <dbReference type="EMBL" id="NMW93928.1"/>
    </source>
</evidence>
<sequence>MFDSTVCTRPCAPASVERIFRIAESGLSVVSDETSEQRTVLYCKIARKNEFCQRCGAQGEARGTVTRSTG</sequence>
<reference evidence="3 4" key="1">
    <citation type="submission" date="2020-04" db="EMBL/GenBank/DDBJ databases">
        <title>Antimicrobial susceptibility and clonality of vaginal-derived multi-drug resistant Mobiluncus isolates in China.</title>
        <authorList>
            <person name="Zhang X."/>
        </authorList>
    </citation>
    <scope>NUCLEOTIDE SEQUENCE [LARGE SCALE GENOMIC DNA]</scope>
    <source>
        <strain evidence="1 3">13</strain>
        <strain evidence="2 4">7</strain>
    </source>
</reference>
<protein>
    <submittedName>
        <fullName evidence="2">Uncharacterized protein</fullName>
    </submittedName>
</protein>
<dbReference type="Proteomes" id="UP000578252">
    <property type="component" value="Unassembled WGS sequence"/>
</dbReference>
<dbReference type="AlphaFoldDB" id="A0A2X1S0F0"/>
<dbReference type="RefSeq" id="WP_169305148.1">
    <property type="nucleotide sequence ID" value="NZ_CAMPNB010000014.1"/>
</dbReference>
<organism evidence="2 4">
    <name type="scientific">Mobiluncus mulieris</name>
    <dbReference type="NCBI Taxonomy" id="2052"/>
    <lineage>
        <taxon>Bacteria</taxon>
        <taxon>Bacillati</taxon>
        <taxon>Actinomycetota</taxon>
        <taxon>Actinomycetes</taxon>
        <taxon>Actinomycetales</taxon>
        <taxon>Actinomycetaceae</taxon>
        <taxon>Mobiluncus</taxon>
    </lineage>
</organism>
<accession>A0A2X1S0F0</accession>
<proteinExistence type="predicted"/>
<comment type="caution">
    <text evidence="2">The sequence shown here is derived from an EMBL/GenBank/DDBJ whole genome shotgun (WGS) entry which is preliminary data.</text>
</comment>